<reference evidence="1" key="2">
    <citation type="submission" date="2020-11" db="EMBL/GenBank/DDBJ databases">
        <authorList>
            <person name="McCartney M.A."/>
            <person name="Auch B."/>
            <person name="Kono T."/>
            <person name="Mallez S."/>
            <person name="Becker A."/>
            <person name="Gohl D.M."/>
            <person name="Silverstein K.A.T."/>
            <person name="Koren S."/>
            <person name="Bechman K.B."/>
            <person name="Herman A."/>
            <person name="Abrahante J.E."/>
            <person name="Garbe J."/>
        </authorList>
    </citation>
    <scope>NUCLEOTIDE SEQUENCE</scope>
    <source>
        <strain evidence="1">Duluth1</strain>
        <tissue evidence="1">Whole animal</tissue>
    </source>
</reference>
<keyword evidence="2" id="KW-1185">Reference proteome</keyword>
<protein>
    <submittedName>
        <fullName evidence="1">Uncharacterized protein</fullName>
    </submittedName>
</protein>
<evidence type="ECO:0000313" key="2">
    <source>
        <dbReference type="Proteomes" id="UP000828390"/>
    </source>
</evidence>
<evidence type="ECO:0000313" key="1">
    <source>
        <dbReference type="EMBL" id="KAH3824128.1"/>
    </source>
</evidence>
<name>A0A9D4GYG5_DREPO</name>
<dbReference type="Proteomes" id="UP000828390">
    <property type="component" value="Unassembled WGS sequence"/>
</dbReference>
<dbReference type="EMBL" id="JAIWYP010000005">
    <property type="protein sequence ID" value="KAH3824128.1"/>
    <property type="molecule type" value="Genomic_DNA"/>
</dbReference>
<comment type="caution">
    <text evidence="1">The sequence shown here is derived from an EMBL/GenBank/DDBJ whole genome shotgun (WGS) entry which is preliminary data.</text>
</comment>
<reference evidence="1" key="1">
    <citation type="journal article" date="2019" name="bioRxiv">
        <title>The Genome of the Zebra Mussel, Dreissena polymorpha: A Resource for Invasive Species Research.</title>
        <authorList>
            <person name="McCartney M.A."/>
            <person name="Auch B."/>
            <person name="Kono T."/>
            <person name="Mallez S."/>
            <person name="Zhang Y."/>
            <person name="Obille A."/>
            <person name="Becker A."/>
            <person name="Abrahante J.E."/>
            <person name="Garbe J."/>
            <person name="Badalamenti J.P."/>
            <person name="Herman A."/>
            <person name="Mangelson H."/>
            <person name="Liachko I."/>
            <person name="Sullivan S."/>
            <person name="Sone E.D."/>
            <person name="Koren S."/>
            <person name="Silverstein K.A.T."/>
            <person name="Beckman K.B."/>
            <person name="Gohl D.M."/>
        </authorList>
    </citation>
    <scope>NUCLEOTIDE SEQUENCE</scope>
    <source>
        <strain evidence="1">Duluth1</strain>
        <tissue evidence="1">Whole animal</tissue>
    </source>
</reference>
<proteinExistence type="predicted"/>
<dbReference type="AlphaFoldDB" id="A0A9D4GYG5"/>
<accession>A0A9D4GYG5</accession>
<organism evidence="1 2">
    <name type="scientific">Dreissena polymorpha</name>
    <name type="common">Zebra mussel</name>
    <name type="synonym">Mytilus polymorpha</name>
    <dbReference type="NCBI Taxonomy" id="45954"/>
    <lineage>
        <taxon>Eukaryota</taxon>
        <taxon>Metazoa</taxon>
        <taxon>Spiralia</taxon>
        <taxon>Lophotrochozoa</taxon>
        <taxon>Mollusca</taxon>
        <taxon>Bivalvia</taxon>
        <taxon>Autobranchia</taxon>
        <taxon>Heteroconchia</taxon>
        <taxon>Euheterodonta</taxon>
        <taxon>Imparidentia</taxon>
        <taxon>Neoheterodontei</taxon>
        <taxon>Myida</taxon>
        <taxon>Dreissenoidea</taxon>
        <taxon>Dreissenidae</taxon>
        <taxon>Dreissena</taxon>
    </lineage>
</organism>
<gene>
    <name evidence="1" type="ORF">DPMN_125956</name>
</gene>
<sequence length="82" mass="9665">MHSIYNEMLVKLNDYSGVMVKDREDLKRDLATRKLQMEAHMQADMDLMIEKILEVRHPLCTYLVAVIQHTQRTILLCIYSAE</sequence>